<gene>
    <name evidence="3" type="ORF">E5676_scaffold451G00320</name>
</gene>
<organism evidence="3 4">
    <name type="scientific">Cucumis melo var. makuwa</name>
    <name type="common">Oriental melon</name>
    <dbReference type="NCBI Taxonomy" id="1194695"/>
    <lineage>
        <taxon>Eukaryota</taxon>
        <taxon>Viridiplantae</taxon>
        <taxon>Streptophyta</taxon>
        <taxon>Embryophyta</taxon>
        <taxon>Tracheophyta</taxon>
        <taxon>Spermatophyta</taxon>
        <taxon>Magnoliopsida</taxon>
        <taxon>eudicotyledons</taxon>
        <taxon>Gunneridae</taxon>
        <taxon>Pentapetalae</taxon>
        <taxon>rosids</taxon>
        <taxon>fabids</taxon>
        <taxon>Cucurbitales</taxon>
        <taxon>Cucurbitaceae</taxon>
        <taxon>Benincaseae</taxon>
        <taxon>Cucumis</taxon>
    </lineage>
</organism>
<feature type="domain" description="Gamma tubulin complex component C-terminal" evidence="2">
    <location>
        <begin position="214"/>
        <end position="310"/>
    </location>
</feature>
<protein>
    <submittedName>
        <fullName evidence="3">Gamma-tubulin complex component 6</fullName>
    </submittedName>
</protein>
<evidence type="ECO:0000259" key="2">
    <source>
        <dbReference type="Pfam" id="PF04130"/>
    </source>
</evidence>
<evidence type="ECO:0000313" key="4">
    <source>
        <dbReference type="Proteomes" id="UP000321947"/>
    </source>
</evidence>
<feature type="region of interest" description="Disordered" evidence="1">
    <location>
        <begin position="1"/>
        <end position="21"/>
    </location>
</feature>
<proteinExistence type="predicted"/>
<name>A0A5D3BNY3_CUCMM</name>
<sequence>MMKSIVDGGRTPRKGTENEVQTKKIEIEEKVSDRNKFKIKFEEKESDRNKFELPVSSETIVEGRRELPVRSETKTRMKKKLLLKEIENGWLRWRIKRLEVVWFRWEKKTFGNCLDVKEKEHAGKWRIAWRGRSCTRDAVNDVVKFLRGSSCQTPVSSSKKKLVSYFNSPFSLSSKVLFQAEEDLIFEKQAAGIPSQAFQFDIPDHFKSFVEKCGCFLSEETQFVASIINQILQCALDLRCCFTSDMWNTQVDHAASSRRLSEINKAQVLVIKKRFDRNMKELHLCHLKSPKVGDFGLSRLWECLNYNYHYSNTGNEMSYYAFSV</sequence>
<comment type="caution">
    <text evidence="3">The sequence shown here is derived from an EMBL/GenBank/DDBJ whole genome shotgun (WGS) entry which is preliminary data.</text>
</comment>
<dbReference type="InterPro" id="IPR040457">
    <property type="entry name" value="GCP_C"/>
</dbReference>
<reference evidence="3 4" key="1">
    <citation type="submission" date="2019-08" db="EMBL/GenBank/DDBJ databases">
        <title>Draft genome sequences of two oriental melons (Cucumis melo L. var makuwa).</title>
        <authorList>
            <person name="Kwon S.-Y."/>
        </authorList>
    </citation>
    <scope>NUCLEOTIDE SEQUENCE [LARGE SCALE GENOMIC DNA]</scope>
    <source>
        <strain evidence="4">cv. Chang Bougi</strain>
        <tissue evidence="3">Leaf</tissue>
    </source>
</reference>
<dbReference type="AlphaFoldDB" id="A0A5D3BNY3"/>
<dbReference type="EMBL" id="SSTD01016175">
    <property type="protein sequence ID" value="TYK01481.1"/>
    <property type="molecule type" value="Genomic_DNA"/>
</dbReference>
<accession>A0A5D3BNY3</accession>
<dbReference type="GO" id="GO:0043015">
    <property type="term" value="F:gamma-tubulin binding"/>
    <property type="evidence" value="ECO:0007669"/>
    <property type="project" value="InterPro"/>
</dbReference>
<evidence type="ECO:0000256" key="1">
    <source>
        <dbReference type="SAM" id="MobiDB-lite"/>
    </source>
</evidence>
<dbReference type="Pfam" id="PF04130">
    <property type="entry name" value="GCP_C_terminal"/>
    <property type="match status" value="1"/>
</dbReference>
<dbReference type="Proteomes" id="UP000321947">
    <property type="component" value="Unassembled WGS sequence"/>
</dbReference>
<evidence type="ECO:0000313" key="3">
    <source>
        <dbReference type="EMBL" id="TYK01481.1"/>
    </source>
</evidence>